<sequence>MHLLKRSIQSQIITVQYSSNGYNKRNIEIIDYVSCRCTFHIYYNCIFKFFKNILNILIFIINRSVFQQLLTPNMILSCPS</sequence>
<protein>
    <submittedName>
        <fullName evidence="1">Uncharacterized protein</fullName>
    </submittedName>
</protein>
<gene>
    <name evidence="1" type="ORF">Bbu297_J03</name>
</gene>
<reference evidence="1" key="1">
    <citation type="journal article" date="2011" name="J. Bacteriol.">
        <title>Whole-genome sequences of thirteen isolates of Borrelia burgdorferi.</title>
        <authorList>
            <person name="Schutzer S.E."/>
            <person name="Fraser-Liggett C.M."/>
            <person name="Casjens S.R."/>
            <person name="Qiu W.G."/>
            <person name="Dunn J.J."/>
            <person name="Mongodin E.F."/>
            <person name="Luft B.J."/>
        </authorList>
    </citation>
    <scope>NUCLEOTIDE SEQUENCE [LARGE SCALE GENOMIC DNA]</scope>
    <source>
        <strain evidence="1">297</strain>
    </source>
</reference>
<keyword evidence="1" id="KW-0614">Plasmid</keyword>
<geneLocation type="plasmid" evidence="1">
    <name>297_lp38</name>
</geneLocation>
<accession>A0A9N7AWC5</accession>
<dbReference type="EMBL" id="CP002258">
    <property type="protein sequence ID" value="ADQ44540.1"/>
    <property type="molecule type" value="Genomic_DNA"/>
</dbReference>
<proteinExistence type="predicted"/>
<dbReference type="AlphaFoldDB" id="A0A9N7AWC5"/>
<organism evidence="1">
    <name type="scientific">Borreliella burgdorferi 297</name>
    <dbReference type="NCBI Taxonomy" id="521009"/>
    <lineage>
        <taxon>Bacteria</taxon>
        <taxon>Pseudomonadati</taxon>
        <taxon>Spirochaetota</taxon>
        <taxon>Spirochaetia</taxon>
        <taxon>Spirochaetales</taxon>
        <taxon>Borreliaceae</taxon>
        <taxon>Borreliella</taxon>
    </lineage>
</organism>
<name>A0A9N7AWC5_BORBG</name>
<evidence type="ECO:0000313" key="1">
    <source>
        <dbReference type="EMBL" id="ADQ44540.1"/>
    </source>
</evidence>